<dbReference type="GO" id="GO:0005886">
    <property type="term" value="C:plasma membrane"/>
    <property type="evidence" value="ECO:0007669"/>
    <property type="project" value="UniProtKB-SubCell"/>
</dbReference>
<evidence type="ECO:0000256" key="2">
    <source>
        <dbReference type="ARBA" id="ARBA00005278"/>
    </source>
</evidence>
<dbReference type="Pfam" id="PF03323">
    <property type="entry name" value="GerA"/>
    <property type="match status" value="1"/>
</dbReference>
<dbReference type="PANTHER" id="PTHR22550:SF5">
    <property type="entry name" value="LEUCINE ZIPPER PROTEIN 4"/>
    <property type="match status" value="1"/>
</dbReference>
<keyword evidence="5" id="KW-1133">Transmembrane helix</keyword>
<dbReference type="Proteomes" id="UP000321574">
    <property type="component" value="Unassembled WGS sequence"/>
</dbReference>
<name>A0A5C8NT01_9BACI</name>
<keyword evidence="7" id="KW-1185">Reference proteome</keyword>
<dbReference type="OrthoDB" id="9772630at2"/>
<keyword evidence="3 4" id="KW-0472">Membrane</keyword>
<dbReference type="InterPro" id="IPR050768">
    <property type="entry name" value="UPF0353/GerABKA_families"/>
</dbReference>
<accession>A0A5C8NT01</accession>
<dbReference type="InterPro" id="IPR004995">
    <property type="entry name" value="Spore_Ger"/>
</dbReference>
<reference evidence="6 7" key="1">
    <citation type="submission" date="2019-06" db="EMBL/GenBank/DDBJ databases">
        <title>Cerasibacillus sp. nov., isolated from maize field.</title>
        <authorList>
            <person name="Lin S.-Y."/>
            <person name="Tsai C.-F."/>
            <person name="Young C.-C."/>
        </authorList>
    </citation>
    <scope>NUCLEOTIDE SEQUENCE [LARGE SCALE GENOMIC DNA]</scope>
    <source>
        <strain evidence="6 7">CC-CFT480</strain>
    </source>
</reference>
<evidence type="ECO:0000256" key="5">
    <source>
        <dbReference type="SAM" id="Phobius"/>
    </source>
</evidence>
<feature type="transmembrane region" description="Helical" evidence="5">
    <location>
        <begin position="313"/>
        <end position="332"/>
    </location>
</feature>
<proteinExistence type="inferred from homology"/>
<keyword evidence="5" id="KW-0812">Transmembrane</keyword>
<protein>
    <submittedName>
        <fullName evidence="6">Spore germination protein</fullName>
    </submittedName>
</protein>
<dbReference type="AlphaFoldDB" id="A0A5C8NT01"/>
<feature type="transmembrane region" description="Helical" evidence="5">
    <location>
        <begin position="407"/>
        <end position="427"/>
    </location>
</feature>
<feature type="transmembrane region" description="Helical" evidence="5">
    <location>
        <begin position="383"/>
        <end position="401"/>
    </location>
</feature>
<evidence type="ECO:0000256" key="4">
    <source>
        <dbReference type="PIRNR" id="PIRNR005690"/>
    </source>
</evidence>
<sequence>MGVLTLRFFRRKKYTKSFLSNQKRNQKKVSSFQSLEEIKQEFKQYFGEQEGIIYRKIILPHINQKKCLLIFISEITNQDYISDQIIQPIKTMKKHEVTSFIAYLEENILTTGDISTSNEITTLFDNLLMGKALLFIEEEQEALSISVDEWKGRSVEESPAETAVRGPRESFTENMNVNKALIRKRIKSNKLRFKSTRVGKYTQTNVSIVFIQGIAKKSLVKEIEKRINKIDLDGVVGSNIIGEKIIEQPYAILPTVGNTERTDSAAAFLLEGKVLIIVDGTPFLLVLPVAMTHFFQTAEDYYSQSISASLIRILRFFAFLITLYAPSIYIALTTFHQEMIPTMAVSNIAAQREGVPFPAFLEAFMMEVTFEILREAGVRMPKMVGQAVSVVGAIVIGQAAVDAGFVSAAMVIVVAITAIASFVIPSYNMANSVRILRFIMMIFAGSFGFYGIMISTFMIVIHLSSLQSFGMIYTAPISPFYKRDQKDTFIRLIRTTFSSKGKALKENKE</sequence>
<organism evidence="6 7">
    <name type="scientific">Cerasibacillus terrae</name>
    <dbReference type="NCBI Taxonomy" id="2498845"/>
    <lineage>
        <taxon>Bacteria</taxon>
        <taxon>Bacillati</taxon>
        <taxon>Bacillota</taxon>
        <taxon>Bacilli</taxon>
        <taxon>Bacillales</taxon>
        <taxon>Bacillaceae</taxon>
        <taxon>Cerasibacillus</taxon>
    </lineage>
</organism>
<evidence type="ECO:0000256" key="1">
    <source>
        <dbReference type="ARBA" id="ARBA00004141"/>
    </source>
</evidence>
<gene>
    <name evidence="6" type="ORF">FHP05_10705</name>
</gene>
<comment type="caution">
    <text evidence="6">The sequence shown here is derived from an EMBL/GenBank/DDBJ whole genome shotgun (WGS) entry which is preliminary data.</text>
</comment>
<comment type="similarity">
    <text evidence="2 4">Belongs to the GerABKA family.</text>
</comment>
<feature type="transmembrane region" description="Helical" evidence="5">
    <location>
        <begin position="439"/>
        <end position="461"/>
    </location>
</feature>
<dbReference type="PANTHER" id="PTHR22550">
    <property type="entry name" value="SPORE GERMINATION PROTEIN"/>
    <property type="match status" value="1"/>
</dbReference>
<comment type="subcellular location">
    <subcellularLocation>
        <location evidence="4">Cell membrane</location>
    </subcellularLocation>
    <subcellularLocation>
        <location evidence="1">Membrane</location>
        <topology evidence="1">Multi-pass membrane protein</topology>
    </subcellularLocation>
</comment>
<evidence type="ECO:0000313" key="6">
    <source>
        <dbReference type="EMBL" id="TXL63643.1"/>
    </source>
</evidence>
<dbReference type="EMBL" id="VDUW01000007">
    <property type="protein sequence ID" value="TXL63643.1"/>
    <property type="molecule type" value="Genomic_DNA"/>
</dbReference>
<evidence type="ECO:0000313" key="7">
    <source>
        <dbReference type="Proteomes" id="UP000321574"/>
    </source>
</evidence>
<dbReference type="PIRSF" id="PIRSF005690">
    <property type="entry name" value="GerBA"/>
    <property type="match status" value="1"/>
</dbReference>
<evidence type="ECO:0000256" key="3">
    <source>
        <dbReference type="ARBA" id="ARBA00023136"/>
    </source>
</evidence>
<dbReference type="GO" id="GO:0009847">
    <property type="term" value="P:spore germination"/>
    <property type="evidence" value="ECO:0007669"/>
    <property type="project" value="UniProtKB-UniRule"/>
</dbReference>